<dbReference type="InterPro" id="IPR025246">
    <property type="entry name" value="IS30-like_HTH"/>
</dbReference>
<feature type="region of interest" description="Disordered" evidence="1">
    <location>
        <begin position="69"/>
        <end position="113"/>
    </location>
</feature>
<evidence type="ECO:0000259" key="2">
    <source>
        <dbReference type="Pfam" id="PF13936"/>
    </source>
</evidence>
<feature type="domain" description="Transposase IS30-like HTH" evidence="2">
    <location>
        <begin position="41"/>
        <end position="75"/>
    </location>
</feature>
<dbReference type="Proteomes" id="UP001168435">
    <property type="component" value="Unassembled WGS sequence"/>
</dbReference>
<reference evidence="3" key="1">
    <citation type="submission" date="2023-06" db="EMBL/GenBank/DDBJ databases">
        <authorList>
            <person name="Zeman M."/>
            <person name="Kubasova T."/>
            <person name="Jahodarova E."/>
            <person name="Nykrynova M."/>
            <person name="Rychlik I."/>
        </authorList>
    </citation>
    <scope>NUCLEOTIDE SEQUENCE</scope>
    <source>
        <strain evidence="3">176_SSukc20</strain>
    </source>
</reference>
<dbReference type="RefSeq" id="WP_289834997.1">
    <property type="nucleotide sequence ID" value="NZ_JAUEIQ010000001.1"/>
</dbReference>
<reference evidence="3" key="2">
    <citation type="submission" date="2024-05" db="EMBL/GenBank/DDBJ databases">
        <title>Identification and characterization of horizontal gene transfer across gut microbiota members of farm animals based on homology search.</title>
        <authorList>
            <person name="Schwarzerova J."/>
            <person name="Nykrynova M."/>
            <person name="Jureckova K."/>
            <person name="Cejkova D."/>
            <person name="Rychlik I."/>
        </authorList>
    </citation>
    <scope>NUCLEOTIDE SEQUENCE</scope>
    <source>
        <strain evidence="3">176_SSukc20</strain>
    </source>
</reference>
<gene>
    <name evidence="3" type="ORF">QVN30_00370</name>
</gene>
<name>A0ABT7XC45_9ACTN</name>
<dbReference type="EMBL" id="JAUEIQ010000001">
    <property type="protein sequence ID" value="MDN0062762.1"/>
    <property type="molecule type" value="Genomic_DNA"/>
</dbReference>
<keyword evidence="4" id="KW-1185">Reference proteome</keyword>
<feature type="region of interest" description="Disordered" evidence="1">
    <location>
        <begin position="1"/>
        <end position="37"/>
    </location>
</feature>
<evidence type="ECO:0000313" key="3">
    <source>
        <dbReference type="EMBL" id="MDN0062762.1"/>
    </source>
</evidence>
<dbReference type="Pfam" id="PF13936">
    <property type="entry name" value="HTH_38"/>
    <property type="match status" value="1"/>
</dbReference>
<feature type="compositionally biased region" description="Basic residues" evidence="1">
    <location>
        <begin position="19"/>
        <end position="29"/>
    </location>
</feature>
<evidence type="ECO:0000256" key="1">
    <source>
        <dbReference type="SAM" id="MobiDB-lite"/>
    </source>
</evidence>
<protein>
    <submittedName>
        <fullName evidence="3">Helix-turn-helix domain-containing protein</fullName>
    </submittedName>
</protein>
<organism evidence="3 4">
    <name type="scientific">Collinsella ihumii</name>
    <dbReference type="NCBI Taxonomy" id="1720204"/>
    <lineage>
        <taxon>Bacteria</taxon>
        <taxon>Bacillati</taxon>
        <taxon>Actinomycetota</taxon>
        <taxon>Coriobacteriia</taxon>
        <taxon>Coriobacteriales</taxon>
        <taxon>Coriobacteriaceae</taxon>
        <taxon>Collinsella</taxon>
    </lineage>
</organism>
<comment type="caution">
    <text evidence="3">The sequence shown here is derived from an EMBL/GenBank/DDBJ whole genome shotgun (WGS) entry which is preliminary data.</text>
</comment>
<sequence length="147" mass="16328">MIQPHRGNRTEQPPNRSCKAARRRKKKRGREVGTVASQRAYPRLTLNDRRVIELGLDKGESVREMARRLQPRHATQEGASKSAPLVAIADDRDNPSCEATRATASTNMPIAAPADDTSEAIDMLTAKSPGDAHLPTRTRRIVRLERV</sequence>
<proteinExistence type="predicted"/>
<evidence type="ECO:0000313" key="4">
    <source>
        <dbReference type="Proteomes" id="UP001168435"/>
    </source>
</evidence>
<accession>A0ABT7XC45</accession>